<dbReference type="EMBL" id="QLNT01000001">
    <property type="protein sequence ID" value="KAF3077090.1"/>
    <property type="molecule type" value="Genomic_DNA"/>
</dbReference>
<name>A0A9P4XQZ0_9HYPO</name>
<dbReference type="Proteomes" id="UP000801864">
    <property type="component" value="Unassembled WGS sequence"/>
</dbReference>
<gene>
    <name evidence="1" type="ORF">CFAM422_000051</name>
</gene>
<proteinExistence type="predicted"/>
<dbReference type="AlphaFoldDB" id="A0A9P4XQZ0"/>
<comment type="caution">
    <text evidence="1">The sequence shown here is derived from an EMBL/GenBank/DDBJ whole genome shotgun (WGS) entry which is preliminary data.</text>
</comment>
<accession>A0A9P4XQZ0</accession>
<sequence length="74" mass="8190">MPAFATLGSSYWGQTKEREWFRVCADPTAKIPVRSPQNGDLSGEKTECDLGVSIVNSVQGLMRCSFYSKDTNIN</sequence>
<keyword evidence="2" id="KW-1185">Reference proteome</keyword>
<organism evidence="1 2">
    <name type="scientific">Trichoderma lentiforme</name>
    <dbReference type="NCBI Taxonomy" id="1567552"/>
    <lineage>
        <taxon>Eukaryota</taxon>
        <taxon>Fungi</taxon>
        <taxon>Dikarya</taxon>
        <taxon>Ascomycota</taxon>
        <taxon>Pezizomycotina</taxon>
        <taxon>Sordariomycetes</taxon>
        <taxon>Hypocreomycetidae</taxon>
        <taxon>Hypocreales</taxon>
        <taxon>Hypocreaceae</taxon>
        <taxon>Trichoderma</taxon>
    </lineage>
</organism>
<reference evidence="1 2" key="1">
    <citation type="submission" date="2018-06" db="EMBL/GenBank/DDBJ databases">
        <title>Genome analysis of cellulolytic fungus Trichoderma lentiforme CFAM-422.</title>
        <authorList>
            <person name="Steindorff A.S."/>
            <person name="Formighieri E.F."/>
            <person name="Midorikawa G.E.O."/>
            <person name="Tamietti M.S."/>
            <person name="Ramos E.Z."/>
            <person name="Silva A.S."/>
            <person name="Bon E.P.S."/>
            <person name="Mendes T.D."/>
            <person name="Damaso M.C.T."/>
            <person name="Favaro L.C.L."/>
        </authorList>
    </citation>
    <scope>NUCLEOTIDE SEQUENCE [LARGE SCALE GENOMIC DNA]</scope>
    <source>
        <strain evidence="1 2">CFAM-422</strain>
    </source>
</reference>
<evidence type="ECO:0000313" key="1">
    <source>
        <dbReference type="EMBL" id="KAF3077090.1"/>
    </source>
</evidence>
<protein>
    <submittedName>
        <fullName evidence="1">Uncharacterized protein</fullName>
    </submittedName>
</protein>
<evidence type="ECO:0000313" key="2">
    <source>
        <dbReference type="Proteomes" id="UP000801864"/>
    </source>
</evidence>